<sequence>MRASGLLVSSHALKYTADGDRSQDLEEVLQANSALYLDQASTYTYTPARQLATVTKTGTDKSDNESWEYDAAGNTKKQTIDATTSAMTYDRNRLTKTVSGSTTRNYRYDPFGRATTTDVGTQGVEQNAYDRLVRQQKFDTAGTPRSRATRPMTRSTG</sequence>
<proteinExistence type="predicted"/>
<evidence type="ECO:0008006" key="4">
    <source>
        <dbReference type="Google" id="ProtNLM"/>
    </source>
</evidence>
<evidence type="ECO:0000256" key="1">
    <source>
        <dbReference type="SAM" id="MobiDB-lite"/>
    </source>
</evidence>
<dbReference type="AlphaFoldDB" id="A0A4V2M4B2"/>
<protein>
    <recommendedName>
        <fullName evidence="4">RHS repeat protein</fullName>
    </recommendedName>
</protein>
<organism evidence="2 3">
    <name type="scientific">Kribbella speibonae</name>
    <dbReference type="NCBI Taxonomy" id="1572660"/>
    <lineage>
        <taxon>Bacteria</taxon>
        <taxon>Bacillati</taxon>
        <taxon>Actinomycetota</taxon>
        <taxon>Actinomycetes</taxon>
        <taxon>Propionibacteriales</taxon>
        <taxon>Kribbellaceae</taxon>
        <taxon>Kribbella</taxon>
    </lineage>
</organism>
<comment type="caution">
    <text evidence="2">The sequence shown here is derived from an EMBL/GenBank/DDBJ whole genome shotgun (WGS) entry which is preliminary data.</text>
</comment>
<dbReference type="Proteomes" id="UP000294225">
    <property type="component" value="Unassembled WGS sequence"/>
</dbReference>
<dbReference type="EMBL" id="SJKC01000003">
    <property type="protein sequence ID" value="TCC35302.1"/>
    <property type="molecule type" value="Genomic_DNA"/>
</dbReference>
<gene>
    <name evidence="2" type="ORF">E0H92_21290</name>
</gene>
<reference evidence="2 3" key="1">
    <citation type="submission" date="2019-02" db="EMBL/GenBank/DDBJ databases">
        <title>Kribbella capetownensis sp. nov. and Kribbella speibonae sp. nov., isolated from soil.</title>
        <authorList>
            <person name="Curtis S.M."/>
            <person name="Norton I."/>
            <person name="Everest G.J."/>
            <person name="Meyers P.R."/>
        </authorList>
    </citation>
    <scope>NUCLEOTIDE SEQUENCE [LARGE SCALE GENOMIC DNA]</scope>
    <source>
        <strain evidence="2 3">YM55</strain>
    </source>
</reference>
<dbReference type="Gene3D" id="2.180.10.10">
    <property type="entry name" value="RHS repeat-associated core"/>
    <property type="match status" value="1"/>
</dbReference>
<feature type="region of interest" description="Disordered" evidence="1">
    <location>
        <begin position="137"/>
        <end position="157"/>
    </location>
</feature>
<evidence type="ECO:0000313" key="2">
    <source>
        <dbReference type="EMBL" id="TCC35302.1"/>
    </source>
</evidence>
<evidence type="ECO:0000313" key="3">
    <source>
        <dbReference type="Proteomes" id="UP000294225"/>
    </source>
</evidence>
<accession>A0A4V2M4B2</accession>
<dbReference type="RefSeq" id="WP_131497499.1">
    <property type="nucleotide sequence ID" value="NZ_SJKC01000003.1"/>
</dbReference>
<name>A0A4V2M4B2_9ACTN</name>